<gene>
    <name evidence="2" type="ORF">PV02_00095</name>
</gene>
<dbReference type="InterPro" id="IPR033469">
    <property type="entry name" value="CYTH-like_dom_sf"/>
</dbReference>
<dbReference type="RefSeq" id="WP_256621254.1">
    <property type="nucleotide sequence ID" value="NZ_JTEO01000001.1"/>
</dbReference>
<dbReference type="CDD" id="cd07890">
    <property type="entry name" value="CYTH-like_AC_IV-like"/>
    <property type="match status" value="1"/>
</dbReference>
<keyword evidence="3" id="KW-1185">Reference proteome</keyword>
<dbReference type="InterPro" id="IPR008173">
    <property type="entry name" value="Adenylyl_cyclase_CyaB"/>
</dbReference>
<dbReference type="Proteomes" id="UP001206983">
    <property type="component" value="Unassembled WGS sequence"/>
</dbReference>
<dbReference type="AlphaFoldDB" id="A0AAE3KVJ6"/>
<dbReference type="Gene3D" id="2.40.320.10">
    <property type="entry name" value="Hypothetical Protein Pfu-838710-001"/>
    <property type="match status" value="1"/>
</dbReference>
<dbReference type="PROSITE" id="PS51707">
    <property type="entry name" value="CYTH"/>
    <property type="match status" value="1"/>
</dbReference>
<dbReference type="NCBIfam" id="TIGR00318">
    <property type="entry name" value="cyaB"/>
    <property type="match status" value="1"/>
</dbReference>
<sequence length="179" mass="20752">MIEVEVKVRADHRQVRNKLREMGARQVGVEKQSDTYYNAPHRDFAETDEALRIRCVNGTSVLTYKGRKLDTVSKTREEFETAVEGDEARSILLSLGFKQSGRVRKSRDVYRYNDFIICLDKVEGLGEFVEIELMAESEPGSDIELHRKRIFDLFLELGIQESQSIRESYLEMILEKQAD</sequence>
<dbReference type="SUPFAM" id="SSF55154">
    <property type="entry name" value="CYTH-like phosphatases"/>
    <property type="match status" value="1"/>
</dbReference>
<organism evidence="2 3">
    <name type="scientific">Methanolobus chelungpuianus</name>
    <dbReference type="NCBI Taxonomy" id="502115"/>
    <lineage>
        <taxon>Archaea</taxon>
        <taxon>Methanobacteriati</taxon>
        <taxon>Methanobacteriota</taxon>
        <taxon>Stenosarchaea group</taxon>
        <taxon>Methanomicrobia</taxon>
        <taxon>Methanosarcinales</taxon>
        <taxon>Methanosarcinaceae</taxon>
        <taxon>Methanolobus</taxon>
    </lineage>
</organism>
<dbReference type="PANTHER" id="PTHR21028:SF2">
    <property type="entry name" value="CYTH DOMAIN-CONTAINING PROTEIN"/>
    <property type="match status" value="1"/>
</dbReference>
<feature type="domain" description="CYTH" evidence="1">
    <location>
        <begin position="1"/>
        <end position="175"/>
    </location>
</feature>
<dbReference type="InterPro" id="IPR023577">
    <property type="entry name" value="CYTH_domain"/>
</dbReference>
<protein>
    <submittedName>
        <fullName evidence="2">Adenylate cyclase</fullName>
    </submittedName>
</protein>
<dbReference type="SMART" id="SM01118">
    <property type="entry name" value="CYTH"/>
    <property type="match status" value="1"/>
</dbReference>
<evidence type="ECO:0000259" key="1">
    <source>
        <dbReference type="PROSITE" id="PS51707"/>
    </source>
</evidence>
<evidence type="ECO:0000313" key="2">
    <source>
        <dbReference type="EMBL" id="MCQ6961641.1"/>
    </source>
</evidence>
<dbReference type="PANTHER" id="PTHR21028">
    <property type="entry name" value="SI:CH211-156B7.4"/>
    <property type="match status" value="1"/>
</dbReference>
<dbReference type="EMBL" id="JTEO01000001">
    <property type="protein sequence ID" value="MCQ6961641.1"/>
    <property type="molecule type" value="Genomic_DNA"/>
</dbReference>
<dbReference type="Pfam" id="PF01928">
    <property type="entry name" value="CYTH"/>
    <property type="match status" value="1"/>
</dbReference>
<name>A0AAE3KVJ6_9EURY</name>
<comment type="caution">
    <text evidence="2">The sequence shown here is derived from an EMBL/GenBank/DDBJ whole genome shotgun (WGS) entry which is preliminary data.</text>
</comment>
<evidence type="ECO:0000313" key="3">
    <source>
        <dbReference type="Proteomes" id="UP001206983"/>
    </source>
</evidence>
<reference evidence="2 3" key="1">
    <citation type="journal article" date="2011" name="Appl. Environ. Microbiol.">
        <title>Methanogenic archaea isolated from Taiwan's Chelungpu fault.</title>
        <authorList>
            <person name="Wu S.Y."/>
            <person name="Lai M.C."/>
        </authorList>
    </citation>
    <scope>NUCLEOTIDE SEQUENCE [LARGE SCALE GENOMIC DNA]</scope>
    <source>
        <strain evidence="2 3">St545Mb</strain>
    </source>
</reference>
<accession>A0AAE3KVJ6</accession>
<proteinExistence type="predicted"/>